<protein>
    <submittedName>
        <fullName evidence="2">Uncharacterized protein</fullName>
    </submittedName>
</protein>
<feature type="region of interest" description="Disordered" evidence="1">
    <location>
        <begin position="1"/>
        <end position="41"/>
    </location>
</feature>
<reference evidence="2 3" key="1">
    <citation type="submission" date="2018-10" db="EMBL/GenBank/DDBJ databases">
        <title>Genome assembly for a Yunnan-Guizhou Plateau 3E fish, Anabarilius grahami (Regan), and its evolutionary and genetic applications.</title>
        <authorList>
            <person name="Jiang W."/>
        </authorList>
    </citation>
    <scope>NUCLEOTIDE SEQUENCE [LARGE SCALE GENOMIC DNA]</scope>
    <source>
        <strain evidence="2">AG-KIZ</strain>
        <tissue evidence="2">Muscle</tissue>
    </source>
</reference>
<dbReference type="Proteomes" id="UP000281406">
    <property type="component" value="Unassembled WGS sequence"/>
</dbReference>
<feature type="compositionally biased region" description="Basic residues" evidence="1">
    <location>
        <begin position="163"/>
        <end position="174"/>
    </location>
</feature>
<feature type="compositionally biased region" description="Pro residues" evidence="1">
    <location>
        <begin position="230"/>
        <end position="248"/>
    </location>
</feature>
<proteinExistence type="predicted"/>
<dbReference type="EMBL" id="RJVU01071319">
    <property type="protein sequence ID" value="ROI48891.1"/>
    <property type="molecule type" value="Genomic_DNA"/>
</dbReference>
<feature type="region of interest" description="Disordered" evidence="1">
    <location>
        <begin position="223"/>
        <end position="269"/>
    </location>
</feature>
<comment type="caution">
    <text evidence="2">The sequence shown here is derived from an EMBL/GenBank/DDBJ whole genome shotgun (WGS) entry which is preliminary data.</text>
</comment>
<dbReference type="AlphaFoldDB" id="A0A3N0XL88"/>
<sequence length="269" mass="29426">MKVTASRVEAESQSETPSSILPTSTPGANQTSAEKVQVTTRELQLNNSELRSDEMMSGYVGKTQKNEHYCPISRYIVLVNKPPLQGSSSMSFRVCRPATSRENGRYLSRRIHWATPAQPEAVSARESAPEAVPARGSAPEATEEVGTESPLPTHEVGTEPPPHPHRRRKRRRRASSAPQGPETTLEVVLWFPKRLALPAPTKRLALPPLLPPSKPSVLPLPPRLSALLPLPRPSEPLEPAWSVPPSPPWQSARTPDLLEPAWSVPPAPP</sequence>
<keyword evidence="3" id="KW-1185">Reference proteome</keyword>
<evidence type="ECO:0000313" key="2">
    <source>
        <dbReference type="EMBL" id="ROI48891.1"/>
    </source>
</evidence>
<name>A0A3N0XL88_ANAGA</name>
<accession>A0A3N0XL88</accession>
<evidence type="ECO:0000313" key="3">
    <source>
        <dbReference type="Proteomes" id="UP000281406"/>
    </source>
</evidence>
<gene>
    <name evidence="2" type="ORF">DPX16_3912</name>
</gene>
<organism evidence="2 3">
    <name type="scientific">Anabarilius grahami</name>
    <name type="common">Kanglang fish</name>
    <name type="synonym">Barilius grahami</name>
    <dbReference type="NCBI Taxonomy" id="495550"/>
    <lineage>
        <taxon>Eukaryota</taxon>
        <taxon>Metazoa</taxon>
        <taxon>Chordata</taxon>
        <taxon>Craniata</taxon>
        <taxon>Vertebrata</taxon>
        <taxon>Euteleostomi</taxon>
        <taxon>Actinopterygii</taxon>
        <taxon>Neopterygii</taxon>
        <taxon>Teleostei</taxon>
        <taxon>Ostariophysi</taxon>
        <taxon>Cypriniformes</taxon>
        <taxon>Xenocyprididae</taxon>
        <taxon>Xenocypridinae</taxon>
        <taxon>Xenocypridinae incertae sedis</taxon>
        <taxon>Anabarilius</taxon>
    </lineage>
</organism>
<feature type="compositionally biased region" description="Polar residues" evidence="1">
    <location>
        <begin position="11"/>
        <end position="41"/>
    </location>
</feature>
<feature type="region of interest" description="Disordered" evidence="1">
    <location>
        <begin position="117"/>
        <end position="183"/>
    </location>
</feature>
<evidence type="ECO:0000256" key="1">
    <source>
        <dbReference type="SAM" id="MobiDB-lite"/>
    </source>
</evidence>